<dbReference type="InterPro" id="IPR050156">
    <property type="entry name" value="TC-AMP_synthase_SUA5"/>
</dbReference>
<feature type="binding site" evidence="14">
    <location>
        <position position="181"/>
    </location>
    <ligand>
        <name>L-threonine</name>
        <dbReference type="ChEBI" id="CHEBI:57926"/>
    </ligand>
</feature>
<dbReference type="InterPro" id="IPR006070">
    <property type="entry name" value="Sua5-like_dom"/>
</dbReference>
<keyword evidence="17" id="KW-1185">Reference proteome</keyword>
<evidence type="ECO:0000313" key="16">
    <source>
        <dbReference type="EMBL" id="MBM7557024.1"/>
    </source>
</evidence>
<dbReference type="PIRSF" id="PIRSF004930">
    <property type="entry name" value="Tln_factor_SUA5"/>
    <property type="match status" value="1"/>
</dbReference>
<evidence type="ECO:0000256" key="5">
    <source>
        <dbReference type="ARBA" id="ARBA00022490"/>
    </source>
</evidence>
<comment type="caution">
    <text evidence="16">The sequence shown here is derived from an EMBL/GenBank/DDBJ whole genome shotgun (WGS) entry which is preliminary data.</text>
</comment>
<evidence type="ECO:0000256" key="1">
    <source>
        <dbReference type="ARBA" id="ARBA00004496"/>
    </source>
</evidence>
<dbReference type="GO" id="GO:0005524">
    <property type="term" value="F:ATP binding"/>
    <property type="evidence" value="ECO:0007669"/>
    <property type="project" value="UniProtKB-UniRule"/>
</dbReference>
<evidence type="ECO:0000256" key="10">
    <source>
        <dbReference type="ARBA" id="ARBA00022840"/>
    </source>
</evidence>
<proteinExistence type="inferred from homology"/>
<keyword evidence="7 13" id="KW-0819">tRNA processing</keyword>
<evidence type="ECO:0000256" key="11">
    <source>
        <dbReference type="ARBA" id="ARBA00029774"/>
    </source>
</evidence>
<dbReference type="GO" id="GO:0000049">
    <property type="term" value="F:tRNA binding"/>
    <property type="evidence" value="ECO:0007669"/>
    <property type="project" value="TreeGrafter"/>
</dbReference>
<dbReference type="Proteomes" id="UP000774000">
    <property type="component" value="Unassembled WGS sequence"/>
</dbReference>
<dbReference type="Pfam" id="PF03481">
    <property type="entry name" value="Sua5_C"/>
    <property type="match status" value="1"/>
</dbReference>
<evidence type="ECO:0000256" key="8">
    <source>
        <dbReference type="ARBA" id="ARBA00022695"/>
    </source>
</evidence>
<comment type="function">
    <text evidence="13">Required for the formation of a threonylcarbamoyl group on adenosine at position 37 (t(6)A37) in tRNAs that read codons beginning with adenine.</text>
</comment>
<dbReference type="GO" id="GO:0061710">
    <property type="term" value="F:L-threonylcarbamoyladenylate synthase"/>
    <property type="evidence" value="ECO:0007669"/>
    <property type="project" value="UniProtKB-EC"/>
</dbReference>
<keyword evidence="6 13" id="KW-0808">Transferase</keyword>
<evidence type="ECO:0000256" key="9">
    <source>
        <dbReference type="ARBA" id="ARBA00022741"/>
    </source>
</evidence>
<keyword evidence="10 13" id="KW-0067">ATP-binding</keyword>
<keyword evidence="5 13" id="KW-0963">Cytoplasm</keyword>
<feature type="binding site" evidence="14">
    <location>
        <position position="117"/>
    </location>
    <ligand>
        <name>ATP</name>
        <dbReference type="ChEBI" id="CHEBI:30616"/>
    </ligand>
</feature>
<dbReference type="RefSeq" id="WP_204701785.1">
    <property type="nucleotide sequence ID" value="NZ_JAFBDQ010000008.1"/>
</dbReference>
<dbReference type="InterPro" id="IPR038385">
    <property type="entry name" value="Sua5/YwlC_C"/>
</dbReference>
<dbReference type="FunFam" id="3.90.870.10:FF:000008">
    <property type="entry name" value="Threonylcarbamoyl-AMP synthase"/>
    <property type="match status" value="1"/>
</dbReference>
<sequence>MREKNGTKIFSKTELKEAADLLQKGKLVAFPTETVYGLGANALDGEAVQSIFAAKGRPADNPLIVHIARQEEIKELTTGNLSPQAQKLIKRFWPGPLTLVLKKSEEVPEITTGGLDTVAVRMPKHSLALKLIELAEVPLAAPSANLSGRPSPTLAEHVIADLAGEIAAVVDGGQTGIGVESTVVDLSTEVPTLLRPGGITYEMLEEVLGTVEIDPAVKAKVNQESKEAISPGMKYRHYAPQAEVILVEGEAEAITDKIQELAAQESNVGIMASREYQDFYQQGIVKVMGSRDDLTEISNNIFKLLREFDKLGVDKILIEGLPEHGLGLAIMNRLRKSAGYQIIDT</sequence>
<dbReference type="PANTHER" id="PTHR17490">
    <property type="entry name" value="SUA5"/>
    <property type="match status" value="1"/>
</dbReference>
<dbReference type="GO" id="GO:0006450">
    <property type="term" value="P:regulation of translational fidelity"/>
    <property type="evidence" value="ECO:0007669"/>
    <property type="project" value="TreeGrafter"/>
</dbReference>
<dbReference type="EMBL" id="JAFBDQ010000008">
    <property type="protein sequence ID" value="MBM7557024.1"/>
    <property type="molecule type" value="Genomic_DNA"/>
</dbReference>
<feature type="binding site" evidence="14">
    <location>
        <position position="195"/>
    </location>
    <ligand>
        <name>ATP</name>
        <dbReference type="ChEBI" id="CHEBI:30616"/>
    </ligand>
</feature>
<feature type="binding site" evidence="14">
    <location>
        <position position="57"/>
    </location>
    <ligand>
        <name>ATP</name>
        <dbReference type="ChEBI" id="CHEBI:30616"/>
    </ligand>
</feature>
<dbReference type="GO" id="GO:0008033">
    <property type="term" value="P:tRNA processing"/>
    <property type="evidence" value="ECO:0007669"/>
    <property type="project" value="UniProtKB-KW"/>
</dbReference>
<evidence type="ECO:0000256" key="6">
    <source>
        <dbReference type="ARBA" id="ARBA00022679"/>
    </source>
</evidence>
<feature type="binding site" evidence="14">
    <location>
        <position position="151"/>
    </location>
    <ligand>
        <name>ATP</name>
        <dbReference type="ChEBI" id="CHEBI:30616"/>
    </ligand>
</feature>
<feature type="domain" description="YrdC-like" evidence="15">
    <location>
        <begin position="12"/>
        <end position="199"/>
    </location>
</feature>
<dbReference type="InterPro" id="IPR005145">
    <property type="entry name" value="Sua5_C"/>
</dbReference>
<dbReference type="Gene3D" id="3.90.870.10">
    <property type="entry name" value="DHBP synthase"/>
    <property type="match status" value="1"/>
</dbReference>
<evidence type="ECO:0000256" key="3">
    <source>
        <dbReference type="ARBA" id="ARBA00012584"/>
    </source>
</evidence>
<evidence type="ECO:0000256" key="12">
    <source>
        <dbReference type="ARBA" id="ARBA00048366"/>
    </source>
</evidence>
<dbReference type="GO" id="GO:0005737">
    <property type="term" value="C:cytoplasm"/>
    <property type="evidence" value="ECO:0007669"/>
    <property type="project" value="UniProtKB-SubCell"/>
</dbReference>
<dbReference type="AlphaFoldDB" id="A0A938XSJ3"/>
<comment type="subcellular location">
    <subcellularLocation>
        <location evidence="1 13">Cytoplasm</location>
    </subcellularLocation>
</comment>
<evidence type="ECO:0000256" key="14">
    <source>
        <dbReference type="PIRSR" id="PIRSR004930-1"/>
    </source>
</evidence>
<dbReference type="PROSITE" id="PS51163">
    <property type="entry name" value="YRDC"/>
    <property type="match status" value="1"/>
</dbReference>
<evidence type="ECO:0000256" key="7">
    <source>
        <dbReference type="ARBA" id="ARBA00022694"/>
    </source>
</evidence>
<keyword evidence="9 13" id="KW-0547">Nucleotide-binding</keyword>
<reference evidence="16" key="1">
    <citation type="submission" date="2021-01" db="EMBL/GenBank/DDBJ databases">
        <title>Genomic Encyclopedia of Type Strains, Phase IV (KMG-IV): sequencing the most valuable type-strain genomes for metagenomic binning, comparative biology and taxonomic classification.</title>
        <authorList>
            <person name="Goeker M."/>
        </authorList>
    </citation>
    <scope>NUCLEOTIDE SEQUENCE</scope>
    <source>
        <strain evidence="16">DSM 23230</strain>
    </source>
</reference>
<dbReference type="EC" id="2.7.7.87" evidence="3 13"/>
<dbReference type="InterPro" id="IPR017945">
    <property type="entry name" value="DHBP_synth_RibB-like_a/b_dom"/>
</dbReference>
<feature type="binding site" evidence="14">
    <location>
        <position position="66"/>
    </location>
    <ligand>
        <name>L-threonine</name>
        <dbReference type="ChEBI" id="CHEBI:57926"/>
    </ligand>
</feature>
<dbReference type="PANTHER" id="PTHR17490:SF16">
    <property type="entry name" value="THREONYLCARBAMOYL-AMP SYNTHASE"/>
    <property type="match status" value="1"/>
</dbReference>
<comment type="catalytic activity">
    <reaction evidence="12 13">
        <text>L-threonine + hydrogencarbonate + ATP = L-threonylcarbamoyladenylate + diphosphate + H2O</text>
        <dbReference type="Rhea" id="RHEA:36407"/>
        <dbReference type="ChEBI" id="CHEBI:15377"/>
        <dbReference type="ChEBI" id="CHEBI:17544"/>
        <dbReference type="ChEBI" id="CHEBI:30616"/>
        <dbReference type="ChEBI" id="CHEBI:33019"/>
        <dbReference type="ChEBI" id="CHEBI:57926"/>
        <dbReference type="ChEBI" id="CHEBI:73682"/>
        <dbReference type="EC" id="2.7.7.87"/>
    </reaction>
</comment>
<dbReference type="Gene3D" id="3.40.50.11030">
    <property type="entry name" value="Threonylcarbamoyl-AMP synthase, C-terminal domain"/>
    <property type="match status" value="1"/>
</dbReference>
<comment type="similarity">
    <text evidence="2 13">Belongs to the SUA5 family.</text>
</comment>
<accession>A0A938XSJ3</accession>
<keyword evidence="8 13" id="KW-0548">Nucleotidyltransferase</keyword>
<evidence type="ECO:0000256" key="4">
    <source>
        <dbReference type="ARBA" id="ARBA00015492"/>
    </source>
</evidence>
<organism evidence="16 17">
    <name type="scientific">Halanaerobacter jeridensis</name>
    <dbReference type="NCBI Taxonomy" id="706427"/>
    <lineage>
        <taxon>Bacteria</taxon>
        <taxon>Bacillati</taxon>
        <taxon>Bacillota</taxon>
        <taxon>Clostridia</taxon>
        <taxon>Halanaerobiales</taxon>
        <taxon>Halobacteroidaceae</taxon>
        <taxon>Halanaerobacter</taxon>
    </lineage>
</organism>
<dbReference type="Pfam" id="PF01300">
    <property type="entry name" value="Sua5_yciO_yrdC"/>
    <property type="match status" value="1"/>
</dbReference>
<evidence type="ECO:0000259" key="15">
    <source>
        <dbReference type="PROSITE" id="PS51163"/>
    </source>
</evidence>
<protein>
    <recommendedName>
        <fullName evidence="4 13">Threonylcarbamoyl-AMP synthase</fullName>
        <shortName evidence="13">TC-AMP synthase</shortName>
        <ecNumber evidence="3 13">2.7.7.87</ecNumber>
    </recommendedName>
    <alternativeName>
        <fullName evidence="11 13">L-threonylcarbamoyladenylate synthase</fullName>
    </alternativeName>
</protein>
<evidence type="ECO:0000256" key="2">
    <source>
        <dbReference type="ARBA" id="ARBA00007663"/>
    </source>
</evidence>
<gene>
    <name evidence="16" type="ORF">JOC47_001878</name>
</gene>
<feature type="binding site" evidence="14">
    <location>
        <position position="61"/>
    </location>
    <ligand>
        <name>ATP</name>
        <dbReference type="ChEBI" id="CHEBI:30616"/>
    </ligand>
</feature>
<dbReference type="NCBIfam" id="TIGR00057">
    <property type="entry name" value="L-threonylcarbamoyladenylate synthase"/>
    <property type="match status" value="1"/>
</dbReference>
<dbReference type="FunFam" id="3.40.50.11030:FF:000001">
    <property type="entry name" value="Threonylcarbamoyl-AMP synthase"/>
    <property type="match status" value="1"/>
</dbReference>
<name>A0A938XSJ3_9FIRM</name>
<feature type="binding site" evidence="14">
    <location>
        <position position="238"/>
    </location>
    <ligand>
        <name>ATP</name>
        <dbReference type="ChEBI" id="CHEBI:30616"/>
    </ligand>
</feature>
<dbReference type="SUPFAM" id="SSF55821">
    <property type="entry name" value="YrdC/RibB"/>
    <property type="match status" value="1"/>
</dbReference>
<feature type="binding site" evidence="14">
    <location>
        <position position="141"/>
    </location>
    <ligand>
        <name>L-threonine</name>
        <dbReference type="ChEBI" id="CHEBI:57926"/>
    </ligand>
</feature>
<dbReference type="InterPro" id="IPR010923">
    <property type="entry name" value="T(6)A37_SUA5"/>
</dbReference>
<feature type="binding site" evidence="14">
    <location>
        <position position="143"/>
    </location>
    <ligand>
        <name>ATP</name>
        <dbReference type="ChEBI" id="CHEBI:30616"/>
    </ligand>
</feature>
<dbReference type="GO" id="GO:0003725">
    <property type="term" value="F:double-stranded RNA binding"/>
    <property type="evidence" value="ECO:0007669"/>
    <property type="project" value="UniProtKB-UniRule"/>
</dbReference>
<feature type="binding site" evidence="14">
    <location>
        <position position="121"/>
    </location>
    <ligand>
        <name>L-threonine</name>
        <dbReference type="ChEBI" id="CHEBI:57926"/>
    </ligand>
</feature>
<evidence type="ECO:0000256" key="13">
    <source>
        <dbReference type="PIRNR" id="PIRNR004930"/>
    </source>
</evidence>
<evidence type="ECO:0000313" key="17">
    <source>
        <dbReference type="Proteomes" id="UP000774000"/>
    </source>
</evidence>
<feature type="binding site" evidence="14">
    <location>
        <position position="34"/>
    </location>
    <ligand>
        <name>L-threonine</name>
        <dbReference type="ChEBI" id="CHEBI:57926"/>
    </ligand>
</feature>